<reference evidence="2 3" key="1">
    <citation type="submission" date="2017-12" db="EMBL/GenBank/DDBJ databases">
        <title>Comparative genomics of Botrytis spp.</title>
        <authorList>
            <person name="Valero-Jimenez C.A."/>
            <person name="Tapia P."/>
            <person name="Veloso J."/>
            <person name="Silva-Moreno E."/>
            <person name="Staats M."/>
            <person name="Valdes J.H."/>
            <person name="Van Kan J.A.L."/>
        </authorList>
    </citation>
    <scope>NUCLEOTIDE SEQUENCE [LARGE SCALE GENOMIC DNA]</scope>
    <source>
        <strain evidence="2 3">MUCL11595</strain>
    </source>
</reference>
<evidence type="ECO:0000313" key="2">
    <source>
        <dbReference type="EMBL" id="TGO47387.1"/>
    </source>
</evidence>
<keyword evidence="3" id="KW-1185">Reference proteome</keyword>
<gene>
    <name evidence="2" type="ORF">BCON_0280g00010</name>
</gene>
<protein>
    <submittedName>
        <fullName evidence="2">Uncharacterized protein</fullName>
    </submittedName>
</protein>
<comment type="caution">
    <text evidence="2">The sequence shown here is derived from an EMBL/GenBank/DDBJ whole genome shotgun (WGS) entry which is preliminary data.</text>
</comment>
<dbReference type="OrthoDB" id="3799661at2759"/>
<dbReference type="AlphaFoldDB" id="A0A4Z1HRA0"/>
<dbReference type="EMBL" id="PQXN01000279">
    <property type="protein sequence ID" value="TGO47387.1"/>
    <property type="molecule type" value="Genomic_DNA"/>
</dbReference>
<proteinExistence type="predicted"/>
<evidence type="ECO:0000256" key="1">
    <source>
        <dbReference type="SAM" id="Coils"/>
    </source>
</evidence>
<evidence type="ECO:0000313" key="3">
    <source>
        <dbReference type="Proteomes" id="UP000297527"/>
    </source>
</evidence>
<dbReference type="Proteomes" id="UP000297527">
    <property type="component" value="Unassembled WGS sequence"/>
</dbReference>
<organism evidence="2 3">
    <name type="scientific">Botryotinia convoluta</name>
    <dbReference type="NCBI Taxonomy" id="54673"/>
    <lineage>
        <taxon>Eukaryota</taxon>
        <taxon>Fungi</taxon>
        <taxon>Dikarya</taxon>
        <taxon>Ascomycota</taxon>
        <taxon>Pezizomycotina</taxon>
        <taxon>Leotiomycetes</taxon>
        <taxon>Helotiales</taxon>
        <taxon>Sclerotiniaceae</taxon>
        <taxon>Botryotinia</taxon>
    </lineage>
</organism>
<accession>A0A4Z1HRA0</accession>
<name>A0A4Z1HRA0_9HELO</name>
<sequence>MRFLISPHSQCDLIIGARSILKDNLLGVPNLMATVSTRVANKEDFRMDKNEQELEKAFLKREKSYQEKEIELLEAGEDTDNNKELKEIGEARDVAKKFHLIRKAELKNDQKLAIQLQEELEKLPGYKNYVVLSKSHITSSGIEKKNDAVAVQRAVKKTNETFSPKR</sequence>
<feature type="coiled-coil region" evidence="1">
    <location>
        <begin position="42"/>
        <end position="69"/>
    </location>
</feature>
<keyword evidence="1" id="KW-0175">Coiled coil</keyword>